<dbReference type="Proteomes" id="UP000774617">
    <property type="component" value="Unassembled WGS sequence"/>
</dbReference>
<keyword evidence="3" id="KW-0862">Zinc</keyword>
<protein>
    <recommendedName>
        <fullName evidence="5">RING-type domain-containing protein</fullName>
    </recommendedName>
</protein>
<feature type="domain" description="RING-type" evidence="5">
    <location>
        <begin position="53"/>
        <end position="133"/>
    </location>
</feature>
<dbReference type="EMBL" id="JAGTJR010000032">
    <property type="protein sequence ID" value="KAH7038889.1"/>
    <property type="molecule type" value="Genomic_DNA"/>
</dbReference>
<keyword evidence="7" id="KW-1185">Reference proteome</keyword>
<keyword evidence="1" id="KW-0479">Metal-binding</keyword>
<evidence type="ECO:0000256" key="1">
    <source>
        <dbReference type="ARBA" id="ARBA00022723"/>
    </source>
</evidence>
<dbReference type="SUPFAM" id="SSF57850">
    <property type="entry name" value="RING/U-box"/>
    <property type="match status" value="1"/>
</dbReference>
<dbReference type="InterPro" id="IPR017907">
    <property type="entry name" value="Znf_RING_CS"/>
</dbReference>
<name>A0ABQ8G2J7_9PEZI</name>
<comment type="caution">
    <text evidence="6">The sequence shown here is derived from an EMBL/GenBank/DDBJ whole genome shotgun (WGS) entry which is preliminary data.</text>
</comment>
<evidence type="ECO:0000256" key="4">
    <source>
        <dbReference type="PROSITE-ProRule" id="PRU00175"/>
    </source>
</evidence>
<dbReference type="PROSITE" id="PS00518">
    <property type="entry name" value="ZF_RING_1"/>
    <property type="match status" value="1"/>
</dbReference>
<proteinExistence type="predicted"/>
<evidence type="ECO:0000313" key="6">
    <source>
        <dbReference type="EMBL" id="KAH7038889.1"/>
    </source>
</evidence>
<dbReference type="InterPro" id="IPR001841">
    <property type="entry name" value="Znf_RING"/>
</dbReference>
<keyword evidence="2 4" id="KW-0863">Zinc-finger</keyword>
<dbReference type="Gene3D" id="3.30.40.10">
    <property type="entry name" value="Zinc/RING finger domain, C3HC4 (zinc finger)"/>
    <property type="match status" value="1"/>
</dbReference>
<sequence>MRSDLHHELYSPNLAMSSHDKAHHHIWLQIYNKRLEVQHVPLTTLPEGILSTCVVCGDKYNDITPSELRIAEARRDGLRKKGENTGRPTPVPVCLSECGHHLCLGCAVEHFHRLVEDDRNEKDETLLTCPVCRTVVEKKNKWKTLLKSGVVVVRSQSSTCVICVYRGIPPPPKSCVSLV</sequence>
<accession>A0ABQ8G2J7</accession>
<dbReference type="InterPro" id="IPR013083">
    <property type="entry name" value="Znf_RING/FYVE/PHD"/>
</dbReference>
<evidence type="ECO:0000256" key="2">
    <source>
        <dbReference type="ARBA" id="ARBA00022771"/>
    </source>
</evidence>
<dbReference type="SMART" id="SM00184">
    <property type="entry name" value="RING"/>
    <property type="match status" value="1"/>
</dbReference>
<evidence type="ECO:0000313" key="7">
    <source>
        <dbReference type="Proteomes" id="UP000774617"/>
    </source>
</evidence>
<evidence type="ECO:0000259" key="5">
    <source>
        <dbReference type="PROSITE" id="PS50089"/>
    </source>
</evidence>
<reference evidence="6 7" key="1">
    <citation type="journal article" date="2021" name="Nat. Commun.">
        <title>Genetic determinants of endophytism in the Arabidopsis root mycobiome.</title>
        <authorList>
            <person name="Mesny F."/>
            <person name="Miyauchi S."/>
            <person name="Thiergart T."/>
            <person name="Pickel B."/>
            <person name="Atanasova L."/>
            <person name="Karlsson M."/>
            <person name="Huettel B."/>
            <person name="Barry K.W."/>
            <person name="Haridas S."/>
            <person name="Chen C."/>
            <person name="Bauer D."/>
            <person name="Andreopoulos W."/>
            <person name="Pangilinan J."/>
            <person name="LaButti K."/>
            <person name="Riley R."/>
            <person name="Lipzen A."/>
            <person name="Clum A."/>
            <person name="Drula E."/>
            <person name="Henrissat B."/>
            <person name="Kohler A."/>
            <person name="Grigoriev I.V."/>
            <person name="Martin F.M."/>
            <person name="Hacquard S."/>
        </authorList>
    </citation>
    <scope>NUCLEOTIDE SEQUENCE [LARGE SCALE GENOMIC DNA]</scope>
    <source>
        <strain evidence="6 7">MPI-SDFR-AT-0080</strain>
    </source>
</reference>
<evidence type="ECO:0000256" key="3">
    <source>
        <dbReference type="ARBA" id="ARBA00022833"/>
    </source>
</evidence>
<dbReference type="PROSITE" id="PS50089">
    <property type="entry name" value="ZF_RING_2"/>
    <property type="match status" value="1"/>
</dbReference>
<gene>
    <name evidence="6" type="ORF">B0J12DRAFT_252610</name>
</gene>
<organism evidence="6 7">
    <name type="scientific">Macrophomina phaseolina</name>
    <dbReference type="NCBI Taxonomy" id="35725"/>
    <lineage>
        <taxon>Eukaryota</taxon>
        <taxon>Fungi</taxon>
        <taxon>Dikarya</taxon>
        <taxon>Ascomycota</taxon>
        <taxon>Pezizomycotina</taxon>
        <taxon>Dothideomycetes</taxon>
        <taxon>Dothideomycetes incertae sedis</taxon>
        <taxon>Botryosphaeriales</taxon>
        <taxon>Botryosphaeriaceae</taxon>
        <taxon>Macrophomina</taxon>
    </lineage>
</organism>